<accession>A0AAD6UKQ0</accession>
<comment type="caution">
    <text evidence="1">The sequence shown here is derived from an EMBL/GenBank/DDBJ whole genome shotgun (WGS) entry which is preliminary data.</text>
</comment>
<keyword evidence="2" id="KW-1185">Reference proteome</keyword>
<name>A0AAD6UKQ0_9AGAR</name>
<dbReference type="EMBL" id="JARJCN010000002">
    <property type="protein sequence ID" value="KAJ7103452.1"/>
    <property type="molecule type" value="Genomic_DNA"/>
</dbReference>
<sequence>MATDDGLGRHGQIFSAALLEHAQRLRTPSYPAFATAYLFSEWAPNAELVSIPFDVGVGQSRTTLDLDLDQWLDLIQCNVVDFEPYMTVINNESPDLPAFFACISGPHEPAEPLNPCIEIQLGLEFHGRVLVFALDTTRSIVPMLQCYRRDVDLVLSRTSTVSKSIFMGFLGARVRAAVARFIPVPSLASFFTLLRNTDSLIAGSVATFVYCCNVAFAGVDLPSDLNILVPKGQFGRWQAWMDANGTTRSATAQKMHRFDATVSRFGAFICGAALDIRITVSESRTNTALYPLFASELTSQMTVVTARRVLAYYPALTSDLVAVVGWMRSKDRSCDKVPFRYKGMLVHHSTVSLGKPCGDACGFIWHRTIDAAVNATSWGVFNGSDTVCPDVLTTAMRP</sequence>
<gene>
    <name evidence="1" type="ORF">B0H15DRAFT_942898</name>
</gene>
<evidence type="ECO:0000313" key="2">
    <source>
        <dbReference type="Proteomes" id="UP001222325"/>
    </source>
</evidence>
<dbReference type="Proteomes" id="UP001222325">
    <property type="component" value="Unassembled WGS sequence"/>
</dbReference>
<protein>
    <submittedName>
        <fullName evidence="1">Uncharacterized protein</fullName>
    </submittedName>
</protein>
<evidence type="ECO:0000313" key="1">
    <source>
        <dbReference type="EMBL" id="KAJ7103452.1"/>
    </source>
</evidence>
<proteinExistence type="predicted"/>
<dbReference type="AlphaFoldDB" id="A0AAD6UKQ0"/>
<organism evidence="1 2">
    <name type="scientific">Mycena belliarum</name>
    <dbReference type="NCBI Taxonomy" id="1033014"/>
    <lineage>
        <taxon>Eukaryota</taxon>
        <taxon>Fungi</taxon>
        <taxon>Dikarya</taxon>
        <taxon>Basidiomycota</taxon>
        <taxon>Agaricomycotina</taxon>
        <taxon>Agaricomycetes</taxon>
        <taxon>Agaricomycetidae</taxon>
        <taxon>Agaricales</taxon>
        <taxon>Marasmiineae</taxon>
        <taxon>Mycenaceae</taxon>
        <taxon>Mycena</taxon>
    </lineage>
</organism>
<reference evidence="1" key="1">
    <citation type="submission" date="2023-03" db="EMBL/GenBank/DDBJ databases">
        <title>Massive genome expansion in bonnet fungi (Mycena s.s.) driven by repeated elements and novel gene families across ecological guilds.</title>
        <authorList>
            <consortium name="Lawrence Berkeley National Laboratory"/>
            <person name="Harder C.B."/>
            <person name="Miyauchi S."/>
            <person name="Viragh M."/>
            <person name="Kuo A."/>
            <person name="Thoen E."/>
            <person name="Andreopoulos B."/>
            <person name="Lu D."/>
            <person name="Skrede I."/>
            <person name="Drula E."/>
            <person name="Henrissat B."/>
            <person name="Morin E."/>
            <person name="Kohler A."/>
            <person name="Barry K."/>
            <person name="LaButti K."/>
            <person name="Morin E."/>
            <person name="Salamov A."/>
            <person name="Lipzen A."/>
            <person name="Mereny Z."/>
            <person name="Hegedus B."/>
            <person name="Baldrian P."/>
            <person name="Stursova M."/>
            <person name="Weitz H."/>
            <person name="Taylor A."/>
            <person name="Grigoriev I.V."/>
            <person name="Nagy L.G."/>
            <person name="Martin F."/>
            <person name="Kauserud H."/>
        </authorList>
    </citation>
    <scope>NUCLEOTIDE SEQUENCE</scope>
    <source>
        <strain evidence="1">CBHHK173m</strain>
    </source>
</reference>